<keyword evidence="4 5" id="KW-0975">Bacterial flagellum</keyword>
<evidence type="ECO:0000256" key="5">
    <source>
        <dbReference type="RuleBase" id="RU362116"/>
    </source>
</evidence>
<evidence type="ECO:0000259" key="9">
    <source>
        <dbReference type="Pfam" id="PF22692"/>
    </source>
</evidence>
<comment type="function">
    <text evidence="5">A flexible structure which links the flagellar filament to the drive apparatus in the basal body.</text>
</comment>
<evidence type="ECO:0000256" key="4">
    <source>
        <dbReference type="ARBA" id="ARBA00023143"/>
    </source>
</evidence>
<dbReference type="Proteomes" id="UP000839052">
    <property type="component" value="Chromosome"/>
</dbReference>
<dbReference type="NCBIfam" id="NF004238">
    <property type="entry name" value="PRK05682.1-1"/>
    <property type="match status" value="1"/>
</dbReference>
<keyword evidence="10" id="KW-0966">Cell projection</keyword>
<evidence type="ECO:0000256" key="3">
    <source>
        <dbReference type="ARBA" id="ARBA00019015"/>
    </source>
</evidence>
<name>A0ABM8YYS3_9PROT</name>
<comment type="subcellular location">
    <subcellularLocation>
        <location evidence="1 5">Bacterial flagellum basal body</location>
    </subcellularLocation>
</comment>
<dbReference type="RefSeq" id="WP_239796534.1">
    <property type="nucleotide sequence ID" value="NZ_OU912926.1"/>
</dbReference>
<dbReference type="EMBL" id="OU912926">
    <property type="protein sequence ID" value="CAG9932631.1"/>
    <property type="molecule type" value="Genomic_DNA"/>
</dbReference>
<dbReference type="InterPro" id="IPR011491">
    <property type="entry name" value="FlgE_D2"/>
</dbReference>
<protein>
    <recommendedName>
        <fullName evidence="3 5">Flagellar hook protein FlgE</fullName>
    </recommendedName>
</protein>
<evidence type="ECO:0000256" key="2">
    <source>
        <dbReference type="ARBA" id="ARBA00009677"/>
    </source>
</evidence>
<dbReference type="NCBIfam" id="TIGR03506">
    <property type="entry name" value="FlgEFG_subfam"/>
    <property type="match status" value="1"/>
</dbReference>
<dbReference type="InterPro" id="IPR037925">
    <property type="entry name" value="FlgE/F/G-like"/>
</dbReference>
<dbReference type="InterPro" id="IPR010930">
    <property type="entry name" value="Flg_bb/hook_C_dom"/>
</dbReference>
<keyword evidence="11" id="KW-1185">Reference proteome</keyword>
<evidence type="ECO:0000259" key="7">
    <source>
        <dbReference type="Pfam" id="PF06429"/>
    </source>
</evidence>
<feature type="domain" description="Flagellar hook protein FlgE D2" evidence="8">
    <location>
        <begin position="162"/>
        <end position="300"/>
    </location>
</feature>
<gene>
    <name evidence="10" type="primary">flgE</name>
    <name evidence="10" type="ORF">NTG6680_1378</name>
</gene>
<dbReference type="Pfam" id="PF22692">
    <property type="entry name" value="LlgE_F_G_D1"/>
    <property type="match status" value="1"/>
</dbReference>
<evidence type="ECO:0000313" key="10">
    <source>
        <dbReference type="EMBL" id="CAG9932631.1"/>
    </source>
</evidence>
<evidence type="ECO:0000259" key="8">
    <source>
        <dbReference type="Pfam" id="PF07559"/>
    </source>
</evidence>
<dbReference type="SUPFAM" id="SSF117143">
    <property type="entry name" value="Flagellar hook protein flgE"/>
    <property type="match status" value="1"/>
</dbReference>
<feature type="domain" description="Flagellar hook protein FlgE/F/G-like D1" evidence="9">
    <location>
        <begin position="83"/>
        <end position="133"/>
    </location>
</feature>
<proteinExistence type="inferred from homology"/>
<dbReference type="InterPro" id="IPR037058">
    <property type="entry name" value="Falgellar_hook_FlgE_sf"/>
</dbReference>
<sequence>MGFQQGLSGLNAAAQNLNVIGNNVANASTVGFKQSQTQFADVYASTLGGSGGLAAGIGTKVSTVAQQFGQGNISVTSNPLDIAISGQGFYQLDNNGAISYSRNGQFQLDKNGFVVNAQGHKLTGFAANPVTGAISLGSAVPLQVSTQSLTPLPSSTSSVGVNLDSRMSVPTTAVFSATDSTSYNSSTALTLYDSLGNSHIATTYFVKNATVNTWDVHVTVDGLGLDGTAATATNTLLGTSPTLTFNTTGALITPATGIVSVPGIVYATGSTTPQPLTFNFLSSTQFGAAFAVNQLTQNGYTSGQLSGFNTSADGTIVGRYTNGQSKALGQILLANFANPQGLQPVGNNEWSASASSGSALIGTPGTSSLGVVQSSAVEDSNVDLTAELVNMIMAQRVYQANAQTIKTEDAMMQTITNLR</sequence>
<evidence type="ECO:0000259" key="6">
    <source>
        <dbReference type="Pfam" id="PF00460"/>
    </source>
</evidence>
<evidence type="ECO:0000313" key="11">
    <source>
        <dbReference type="Proteomes" id="UP000839052"/>
    </source>
</evidence>
<dbReference type="InterPro" id="IPR053967">
    <property type="entry name" value="LlgE_F_G-like_D1"/>
</dbReference>
<dbReference type="PROSITE" id="PS00588">
    <property type="entry name" value="FLAGELLA_BB_ROD"/>
    <property type="match status" value="1"/>
</dbReference>
<organism evidence="10 11">
    <name type="scientific">Candidatus Nitrotoga arctica</name>
    <dbReference type="NCBI Taxonomy" id="453162"/>
    <lineage>
        <taxon>Bacteria</taxon>
        <taxon>Pseudomonadati</taxon>
        <taxon>Pseudomonadota</taxon>
        <taxon>Betaproteobacteria</taxon>
        <taxon>Nitrosomonadales</taxon>
        <taxon>Gallionellaceae</taxon>
        <taxon>Candidatus Nitrotoga</taxon>
    </lineage>
</organism>
<reference evidence="10 11" key="1">
    <citation type="submission" date="2021-10" db="EMBL/GenBank/DDBJ databases">
        <authorList>
            <person name="Koch H."/>
        </authorList>
    </citation>
    <scope>NUCLEOTIDE SEQUENCE [LARGE SCALE GENOMIC DNA]</scope>
    <source>
        <strain evidence="10">6680</strain>
    </source>
</reference>
<comment type="similarity">
    <text evidence="2 5">Belongs to the flagella basal body rod proteins family.</text>
</comment>
<dbReference type="InterPro" id="IPR019776">
    <property type="entry name" value="Flagellar_basal_body_rod_CS"/>
</dbReference>
<dbReference type="InterPro" id="IPR020013">
    <property type="entry name" value="Flagellar_FlgE/F/G"/>
</dbReference>
<dbReference type="InterPro" id="IPR001444">
    <property type="entry name" value="Flag_bb_rod_N"/>
</dbReference>
<dbReference type="PANTHER" id="PTHR30435">
    <property type="entry name" value="FLAGELLAR PROTEIN"/>
    <property type="match status" value="1"/>
</dbReference>
<keyword evidence="10" id="KW-0969">Cilium</keyword>
<dbReference type="Pfam" id="PF00460">
    <property type="entry name" value="Flg_bb_rod"/>
    <property type="match status" value="1"/>
</dbReference>
<dbReference type="Pfam" id="PF06429">
    <property type="entry name" value="Flg_bbr_C"/>
    <property type="match status" value="1"/>
</dbReference>
<feature type="domain" description="Flagellar basal-body/hook protein C-terminal" evidence="7">
    <location>
        <begin position="373"/>
        <end position="418"/>
    </location>
</feature>
<evidence type="ECO:0000256" key="1">
    <source>
        <dbReference type="ARBA" id="ARBA00004117"/>
    </source>
</evidence>
<dbReference type="Pfam" id="PF07559">
    <property type="entry name" value="FlgE_D2"/>
    <property type="match status" value="1"/>
</dbReference>
<dbReference type="Gene3D" id="2.60.98.20">
    <property type="entry name" value="Flagellar hook protein FlgE"/>
    <property type="match status" value="1"/>
</dbReference>
<keyword evidence="10" id="KW-0282">Flagellum</keyword>
<accession>A0ABM8YYS3</accession>
<dbReference type="PANTHER" id="PTHR30435:SF1">
    <property type="entry name" value="FLAGELLAR HOOK PROTEIN FLGE"/>
    <property type="match status" value="1"/>
</dbReference>
<feature type="domain" description="Flagellar basal body rod protein N-terminal" evidence="6">
    <location>
        <begin position="6"/>
        <end position="33"/>
    </location>
</feature>